<evidence type="ECO:0000256" key="5">
    <source>
        <dbReference type="PROSITE-ProRule" id="PRU00042"/>
    </source>
</evidence>
<dbReference type="PANTHER" id="PTHR23226:SF377">
    <property type="entry name" value="ZINC FINGER AND SCAN DOMAIN-CONTAINING PROTEIN 20"/>
    <property type="match status" value="1"/>
</dbReference>
<evidence type="ECO:0000256" key="3">
    <source>
        <dbReference type="ARBA" id="ARBA00022771"/>
    </source>
</evidence>
<dbReference type="OrthoDB" id="9893417at2759"/>
<evidence type="ECO:0000313" key="8">
    <source>
        <dbReference type="Proteomes" id="UP000540150"/>
    </source>
</evidence>
<evidence type="ECO:0000256" key="4">
    <source>
        <dbReference type="ARBA" id="ARBA00022833"/>
    </source>
</evidence>
<dbReference type="AlphaFoldDB" id="A0A7K8CNW3"/>
<dbReference type="PANTHER" id="PTHR23226">
    <property type="entry name" value="ZINC FINGER AND SCAN DOMAIN-CONTAINING"/>
    <property type="match status" value="1"/>
</dbReference>
<keyword evidence="1" id="KW-0479">Metal-binding</keyword>
<dbReference type="PROSITE" id="PS00028">
    <property type="entry name" value="ZINC_FINGER_C2H2_1"/>
    <property type="match status" value="1"/>
</dbReference>
<dbReference type="SMART" id="SM00355">
    <property type="entry name" value="ZnF_C2H2"/>
    <property type="match status" value="1"/>
</dbReference>
<sequence length="56" mass="6609">SFIWSSDLVVHKQLHIGEKPYKCLECGKSFRQRSHLIRHQKIHTGEQPYKCLECGK</sequence>
<dbReference type="GO" id="GO:0000981">
    <property type="term" value="F:DNA-binding transcription factor activity, RNA polymerase II-specific"/>
    <property type="evidence" value="ECO:0007669"/>
    <property type="project" value="TreeGrafter"/>
</dbReference>
<keyword evidence="4" id="KW-0862">Zinc</keyword>
<protein>
    <submittedName>
        <fullName evidence="7">ZNF85 protein</fullName>
    </submittedName>
</protein>
<accession>A0A7K8CNW3</accession>
<evidence type="ECO:0000256" key="1">
    <source>
        <dbReference type="ARBA" id="ARBA00022723"/>
    </source>
</evidence>
<keyword evidence="2" id="KW-0677">Repeat</keyword>
<dbReference type="FunFam" id="3.30.160.60:FF:002343">
    <property type="entry name" value="Zinc finger protein 33A"/>
    <property type="match status" value="1"/>
</dbReference>
<gene>
    <name evidence="7" type="primary">Znf85</name>
    <name evidence="7" type="ORF">EULNIG_R04682</name>
</gene>
<dbReference type="Pfam" id="PF00096">
    <property type="entry name" value="zf-C2H2"/>
    <property type="match status" value="1"/>
</dbReference>
<dbReference type="Proteomes" id="UP000540150">
    <property type="component" value="Unassembled WGS sequence"/>
</dbReference>
<keyword evidence="8" id="KW-1185">Reference proteome</keyword>
<dbReference type="GO" id="GO:0008270">
    <property type="term" value="F:zinc ion binding"/>
    <property type="evidence" value="ECO:0007669"/>
    <property type="project" value="UniProtKB-KW"/>
</dbReference>
<dbReference type="InterPro" id="IPR013087">
    <property type="entry name" value="Znf_C2H2_type"/>
</dbReference>
<organism evidence="7 8">
    <name type="scientific">Eulacestoma nigropectus</name>
    <name type="common">wattled ploughbill</name>
    <dbReference type="NCBI Taxonomy" id="461239"/>
    <lineage>
        <taxon>Eukaryota</taxon>
        <taxon>Metazoa</taxon>
        <taxon>Chordata</taxon>
        <taxon>Craniata</taxon>
        <taxon>Vertebrata</taxon>
        <taxon>Euteleostomi</taxon>
        <taxon>Archelosauria</taxon>
        <taxon>Archosauria</taxon>
        <taxon>Dinosauria</taxon>
        <taxon>Saurischia</taxon>
        <taxon>Theropoda</taxon>
        <taxon>Coelurosauria</taxon>
        <taxon>Aves</taxon>
        <taxon>Neognathae</taxon>
        <taxon>Neoaves</taxon>
        <taxon>Telluraves</taxon>
        <taxon>Australaves</taxon>
        <taxon>Passeriformes</taxon>
        <taxon>Corvoidea</taxon>
        <taxon>Pachycephalidae</taxon>
        <taxon>Eulacestoma</taxon>
    </lineage>
</organism>
<comment type="caution">
    <text evidence="7">The sequence shown here is derived from an EMBL/GenBank/DDBJ whole genome shotgun (WGS) entry which is preliminary data.</text>
</comment>
<evidence type="ECO:0000313" key="7">
    <source>
        <dbReference type="EMBL" id="NXB28783.1"/>
    </source>
</evidence>
<keyword evidence="3 5" id="KW-0863">Zinc-finger</keyword>
<evidence type="ECO:0000259" key="6">
    <source>
        <dbReference type="PROSITE" id="PS50157"/>
    </source>
</evidence>
<feature type="non-terminal residue" evidence="7">
    <location>
        <position position="56"/>
    </location>
</feature>
<reference evidence="7 8" key="1">
    <citation type="submission" date="2019-09" db="EMBL/GenBank/DDBJ databases">
        <title>Bird 10,000 Genomes (B10K) Project - Family phase.</title>
        <authorList>
            <person name="Zhang G."/>
        </authorList>
    </citation>
    <scope>NUCLEOTIDE SEQUENCE [LARGE SCALE GENOMIC DNA]</scope>
    <source>
        <strain evidence="7">B10K-DU-029-39</strain>
        <tissue evidence="7">Heart or muscle</tissue>
    </source>
</reference>
<dbReference type="SUPFAM" id="SSF57667">
    <property type="entry name" value="beta-beta-alpha zinc fingers"/>
    <property type="match status" value="1"/>
</dbReference>
<proteinExistence type="predicted"/>
<dbReference type="InterPro" id="IPR036236">
    <property type="entry name" value="Znf_C2H2_sf"/>
</dbReference>
<name>A0A7K8CNW3_9CORV</name>
<dbReference type="GO" id="GO:0000978">
    <property type="term" value="F:RNA polymerase II cis-regulatory region sequence-specific DNA binding"/>
    <property type="evidence" value="ECO:0007669"/>
    <property type="project" value="TreeGrafter"/>
</dbReference>
<dbReference type="PROSITE" id="PS50157">
    <property type="entry name" value="ZINC_FINGER_C2H2_2"/>
    <property type="match status" value="1"/>
</dbReference>
<feature type="non-terminal residue" evidence="7">
    <location>
        <position position="1"/>
    </location>
</feature>
<dbReference type="EMBL" id="VZTE01000703">
    <property type="protein sequence ID" value="NXB28783.1"/>
    <property type="molecule type" value="Genomic_DNA"/>
</dbReference>
<dbReference type="Gene3D" id="3.30.160.60">
    <property type="entry name" value="Classic Zinc Finger"/>
    <property type="match status" value="3"/>
</dbReference>
<feature type="domain" description="C2H2-type" evidence="6">
    <location>
        <begin position="21"/>
        <end position="48"/>
    </location>
</feature>
<evidence type="ECO:0000256" key="2">
    <source>
        <dbReference type="ARBA" id="ARBA00022737"/>
    </source>
</evidence>